<dbReference type="AlphaFoldDB" id="A0A9W8A5I6"/>
<protein>
    <submittedName>
        <fullName evidence="1">Uncharacterized protein</fullName>
    </submittedName>
</protein>
<organism evidence="1 2">
    <name type="scientific">Tieghemiomyces parasiticus</name>
    <dbReference type="NCBI Taxonomy" id="78921"/>
    <lineage>
        <taxon>Eukaryota</taxon>
        <taxon>Fungi</taxon>
        <taxon>Fungi incertae sedis</taxon>
        <taxon>Zoopagomycota</taxon>
        <taxon>Kickxellomycotina</taxon>
        <taxon>Dimargaritomycetes</taxon>
        <taxon>Dimargaritales</taxon>
        <taxon>Dimargaritaceae</taxon>
        <taxon>Tieghemiomyces</taxon>
    </lineage>
</organism>
<keyword evidence="2" id="KW-1185">Reference proteome</keyword>
<dbReference type="Proteomes" id="UP001150569">
    <property type="component" value="Unassembled WGS sequence"/>
</dbReference>
<evidence type="ECO:0000313" key="1">
    <source>
        <dbReference type="EMBL" id="KAJ1923509.1"/>
    </source>
</evidence>
<name>A0A9W8A5I6_9FUNG</name>
<comment type="caution">
    <text evidence="1">The sequence shown here is derived from an EMBL/GenBank/DDBJ whole genome shotgun (WGS) entry which is preliminary data.</text>
</comment>
<sequence>MNGPHAYSQSLIEYGNIMDDYIASADRPLFRYSSPLPPPSSGLATLETLLQPFVLTCFYHQHIQVPLYKKFKLTPTGDIYRPAAPAANLPGRYLYPLQFVADPTADATHLALDQNADEAALTQIYHGQVIGLDPTTTNYVVRVLTHARWSGLLERIDKAAEAVPVENFLTGKLTDVHLQDPVGLALAVGDMDFLIRLLAFLSRSPVQLALAEQLLAWIPIEHLRLADVLFDAHHAASTAETPFPPPVGSTDYAIDVRYRVVSTLIEHLYVSTAAVFAALGQVSELVDFQNLVRTSSVTSLASLYHQIPLDPAVLVVAAWFKKIEVVKAFAPRLSATGYDRVIQLAESGGWSRVASFLKDNRPARFANELFVIIRTDYPLLALAHNGAGASLLHFTSPR</sequence>
<proteinExistence type="predicted"/>
<evidence type="ECO:0000313" key="2">
    <source>
        <dbReference type="Proteomes" id="UP001150569"/>
    </source>
</evidence>
<gene>
    <name evidence="1" type="ORF">IWQ60_005834</name>
</gene>
<reference evidence="1" key="1">
    <citation type="submission" date="2022-07" db="EMBL/GenBank/DDBJ databases">
        <title>Phylogenomic reconstructions and comparative analyses of Kickxellomycotina fungi.</title>
        <authorList>
            <person name="Reynolds N.K."/>
            <person name="Stajich J.E."/>
            <person name="Barry K."/>
            <person name="Grigoriev I.V."/>
            <person name="Crous P."/>
            <person name="Smith M.E."/>
        </authorList>
    </citation>
    <scope>NUCLEOTIDE SEQUENCE</scope>
    <source>
        <strain evidence="1">RSA 861</strain>
    </source>
</reference>
<dbReference type="EMBL" id="JANBPT010000329">
    <property type="protein sequence ID" value="KAJ1923509.1"/>
    <property type="molecule type" value="Genomic_DNA"/>
</dbReference>
<accession>A0A9W8A5I6</accession>